<evidence type="ECO:0000313" key="12">
    <source>
        <dbReference type="EMBL" id="VDM69526.1"/>
    </source>
</evidence>
<proteinExistence type="inferred from homology"/>
<evidence type="ECO:0000256" key="9">
    <source>
        <dbReference type="PROSITE-ProRule" id="PRU00042"/>
    </source>
</evidence>
<name>A0A3P7IIT4_STRVU</name>
<dbReference type="Pfam" id="PF00096">
    <property type="entry name" value="zf-C2H2"/>
    <property type="match status" value="2"/>
</dbReference>
<evidence type="ECO:0000256" key="4">
    <source>
        <dbReference type="ARBA" id="ARBA00022737"/>
    </source>
</evidence>
<feature type="domain" description="C2H2-type" evidence="11">
    <location>
        <begin position="6"/>
        <end position="36"/>
    </location>
</feature>
<protein>
    <recommendedName>
        <fullName evidence="11">C2H2-type domain-containing protein</fullName>
    </recommendedName>
</protein>
<evidence type="ECO:0000256" key="2">
    <source>
        <dbReference type="ARBA" id="ARBA00010831"/>
    </source>
</evidence>
<accession>A0A3P7IIT4</accession>
<keyword evidence="5 9" id="KW-0863">Zinc-finger</keyword>
<evidence type="ECO:0000256" key="10">
    <source>
        <dbReference type="SAM" id="MobiDB-lite"/>
    </source>
</evidence>
<dbReference type="PROSITE" id="PS00028">
    <property type="entry name" value="ZINC_FINGER_C2H2_1"/>
    <property type="match status" value="2"/>
</dbReference>
<evidence type="ECO:0000256" key="3">
    <source>
        <dbReference type="ARBA" id="ARBA00022723"/>
    </source>
</evidence>
<keyword evidence="13" id="KW-1185">Reference proteome</keyword>
<sequence length="172" mass="19012">MNARPYACEIPGCPKAFSNASDRAKHQNRTHSNLKPYVCSISQCEKSYTDPSSLRKHIKTVHGDEAYERAKKNRPHNTGGRRKKSNPVIRSMPLNILQLAAYQQQLSQKAEKKEFGMDTDGASCEDQDHAEDSNVNETSTTSPCSEDFNITTCNGNDDRHCAFSQGSAVSGS</sequence>
<reference evidence="12 13" key="1">
    <citation type="submission" date="2018-11" db="EMBL/GenBank/DDBJ databases">
        <authorList>
            <consortium name="Pathogen Informatics"/>
        </authorList>
    </citation>
    <scope>NUCLEOTIDE SEQUENCE [LARGE SCALE GENOMIC DNA]</scope>
</reference>
<evidence type="ECO:0000256" key="1">
    <source>
        <dbReference type="ARBA" id="ARBA00004123"/>
    </source>
</evidence>
<feature type="region of interest" description="Disordered" evidence="10">
    <location>
        <begin position="66"/>
        <end position="89"/>
    </location>
</feature>
<organism evidence="12 13">
    <name type="scientific">Strongylus vulgaris</name>
    <name type="common">Blood worm</name>
    <dbReference type="NCBI Taxonomy" id="40348"/>
    <lineage>
        <taxon>Eukaryota</taxon>
        <taxon>Metazoa</taxon>
        <taxon>Ecdysozoa</taxon>
        <taxon>Nematoda</taxon>
        <taxon>Chromadorea</taxon>
        <taxon>Rhabditida</taxon>
        <taxon>Rhabditina</taxon>
        <taxon>Rhabditomorpha</taxon>
        <taxon>Strongyloidea</taxon>
        <taxon>Strongylidae</taxon>
        <taxon>Strongylus</taxon>
    </lineage>
</organism>
<gene>
    <name evidence="12" type="ORF">SVUK_LOCUS4524</name>
</gene>
<dbReference type="PANTHER" id="PTHR45718">
    <property type="entry name" value="TRANSCRIPTIONAL ACTIVATOR CUBITUS INTERRUPTUS"/>
    <property type="match status" value="1"/>
</dbReference>
<dbReference type="EMBL" id="UYYB01012530">
    <property type="protein sequence ID" value="VDM69526.1"/>
    <property type="molecule type" value="Genomic_DNA"/>
</dbReference>
<evidence type="ECO:0000256" key="7">
    <source>
        <dbReference type="ARBA" id="ARBA00023125"/>
    </source>
</evidence>
<dbReference type="Proteomes" id="UP000270094">
    <property type="component" value="Unassembled WGS sequence"/>
</dbReference>
<keyword evidence="3" id="KW-0479">Metal-binding</keyword>
<evidence type="ECO:0000259" key="11">
    <source>
        <dbReference type="PROSITE" id="PS50157"/>
    </source>
</evidence>
<dbReference type="PROSITE" id="PS50157">
    <property type="entry name" value="ZINC_FINGER_C2H2_2"/>
    <property type="match status" value="2"/>
</dbReference>
<dbReference type="GO" id="GO:0000978">
    <property type="term" value="F:RNA polymerase II cis-regulatory region sequence-specific DNA binding"/>
    <property type="evidence" value="ECO:0007669"/>
    <property type="project" value="TreeGrafter"/>
</dbReference>
<evidence type="ECO:0000256" key="8">
    <source>
        <dbReference type="ARBA" id="ARBA00023242"/>
    </source>
</evidence>
<feature type="non-terminal residue" evidence="12">
    <location>
        <position position="172"/>
    </location>
</feature>
<dbReference type="InterPro" id="IPR043359">
    <property type="entry name" value="GLI-like"/>
</dbReference>
<keyword evidence="7" id="KW-0238">DNA-binding</keyword>
<feature type="compositionally biased region" description="Polar residues" evidence="10">
    <location>
        <begin position="133"/>
        <end position="147"/>
    </location>
</feature>
<dbReference type="Gene3D" id="3.30.160.60">
    <property type="entry name" value="Classic Zinc Finger"/>
    <property type="match status" value="2"/>
</dbReference>
<comment type="similarity">
    <text evidence="2">Belongs to the GLI C2H2-type zinc-finger protein family.</text>
</comment>
<dbReference type="OrthoDB" id="3214149at2759"/>
<dbReference type="GO" id="GO:0005634">
    <property type="term" value="C:nucleus"/>
    <property type="evidence" value="ECO:0007669"/>
    <property type="project" value="UniProtKB-SubCell"/>
</dbReference>
<dbReference type="PANTHER" id="PTHR45718:SF4">
    <property type="entry name" value="TRANSCRIPTIONAL ACTIVATOR CUBITUS INTERRUPTUS"/>
    <property type="match status" value="1"/>
</dbReference>
<dbReference type="FunFam" id="3.30.160.60:FF:000036">
    <property type="entry name" value="GLI family zinc finger 3"/>
    <property type="match status" value="1"/>
</dbReference>
<feature type="domain" description="C2H2-type" evidence="11">
    <location>
        <begin position="37"/>
        <end position="67"/>
    </location>
</feature>
<keyword evidence="6" id="KW-0862">Zinc</keyword>
<comment type="subcellular location">
    <subcellularLocation>
        <location evidence="1">Nucleus</location>
    </subcellularLocation>
</comment>
<keyword evidence="8" id="KW-0539">Nucleus</keyword>
<dbReference type="InterPro" id="IPR036236">
    <property type="entry name" value="Znf_C2H2_sf"/>
</dbReference>
<dbReference type="SMART" id="SM00355">
    <property type="entry name" value="ZnF_C2H2"/>
    <property type="match status" value="2"/>
</dbReference>
<dbReference type="GO" id="GO:0008270">
    <property type="term" value="F:zinc ion binding"/>
    <property type="evidence" value="ECO:0007669"/>
    <property type="project" value="UniProtKB-KW"/>
</dbReference>
<feature type="region of interest" description="Disordered" evidence="10">
    <location>
        <begin position="110"/>
        <end position="147"/>
    </location>
</feature>
<evidence type="ECO:0000256" key="6">
    <source>
        <dbReference type="ARBA" id="ARBA00022833"/>
    </source>
</evidence>
<evidence type="ECO:0000256" key="5">
    <source>
        <dbReference type="ARBA" id="ARBA00022771"/>
    </source>
</evidence>
<keyword evidence="4" id="KW-0677">Repeat</keyword>
<dbReference type="SUPFAM" id="SSF57667">
    <property type="entry name" value="beta-beta-alpha zinc fingers"/>
    <property type="match status" value="1"/>
</dbReference>
<dbReference type="FunFam" id="3.30.160.60:FF:000019">
    <property type="entry name" value="GLI family zinc finger 3"/>
    <property type="match status" value="1"/>
</dbReference>
<dbReference type="InterPro" id="IPR013087">
    <property type="entry name" value="Znf_C2H2_type"/>
</dbReference>
<dbReference type="AlphaFoldDB" id="A0A3P7IIT4"/>
<feature type="compositionally biased region" description="Basic residues" evidence="10">
    <location>
        <begin position="71"/>
        <end position="85"/>
    </location>
</feature>
<dbReference type="GO" id="GO:0000981">
    <property type="term" value="F:DNA-binding transcription factor activity, RNA polymerase II-specific"/>
    <property type="evidence" value="ECO:0007669"/>
    <property type="project" value="TreeGrafter"/>
</dbReference>
<evidence type="ECO:0000313" key="13">
    <source>
        <dbReference type="Proteomes" id="UP000270094"/>
    </source>
</evidence>